<protein>
    <submittedName>
        <fullName evidence="2">Uncharacterized protein</fullName>
    </submittedName>
</protein>
<dbReference type="OrthoDB" id="1848759at2759"/>
<feature type="signal peptide" evidence="1">
    <location>
        <begin position="1"/>
        <end position="17"/>
    </location>
</feature>
<gene>
    <name evidence="2" type="ORF">FRX31_009511</name>
</gene>
<name>A0A7J6WWG0_THATH</name>
<feature type="chain" id="PRO_5029830533" evidence="1">
    <location>
        <begin position="18"/>
        <end position="153"/>
    </location>
</feature>
<dbReference type="EMBL" id="JABWDY010010143">
    <property type="protein sequence ID" value="KAF5200900.1"/>
    <property type="molecule type" value="Genomic_DNA"/>
</dbReference>
<dbReference type="AlphaFoldDB" id="A0A7J6WWG0"/>
<organism evidence="2 3">
    <name type="scientific">Thalictrum thalictroides</name>
    <name type="common">Rue-anemone</name>
    <name type="synonym">Anemone thalictroides</name>
    <dbReference type="NCBI Taxonomy" id="46969"/>
    <lineage>
        <taxon>Eukaryota</taxon>
        <taxon>Viridiplantae</taxon>
        <taxon>Streptophyta</taxon>
        <taxon>Embryophyta</taxon>
        <taxon>Tracheophyta</taxon>
        <taxon>Spermatophyta</taxon>
        <taxon>Magnoliopsida</taxon>
        <taxon>Ranunculales</taxon>
        <taxon>Ranunculaceae</taxon>
        <taxon>Thalictroideae</taxon>
        <taxon>Thalictrum</taxon>
    </lineage>
</organism>
<evidence type="ECO:0000313" key="2">
    <source>
        <dbReference type="EMBL" id="KAF5200900.1"/>
    </source>
</evidence>
<dbReference type="SUPFAM" id="SSF49723">
    <property type="entry name" value="Lipase/lipooxygenase domain (PLAT/LH2 domain)"/>
    <property type="match status" value="1"/>
</dbReference>
<dbReference type="InterPro" id="IPR036392">
    <property type="entry name" value="PLAT/LH2_dom_sf"/>
</dbReference>
<sequence length="153" mass="17057">MAHHVSILLFFIIFVAGLSTFNAQVKQCEYVMVVNTGPTRGPTYKLSAIIEAIGGSNINTTDIVKKWGAMGKGYTYFLPYSQDRFVYNAPCLPANFCNIGITGKKGELKPHWYINNITVATTGEGINRLKTFRFLSGNEIEYTYPRIDDGECP</sequence>
<dbReference type="Proteomes" id="UP000554482">
    <property type="component" value="Unassembled WGS sequence"/>
</dbReference>
<accession>A0A7J6WWG0</accession>
<evidence type="ECO:0000256" key="1">
    <source>
        <dbReference type="SAM" id="SignalP"/>
    </source>
</evidence>
<comment type="caution">
    <text evidence="2">The sequence shown here is derived from an EMBL/GenBank/DDBJ whole genome shotgun (WGS) entry which is preliminary data.</text>
</comment>
<evidence type="ECO:0000313" key="3">
    <source>
        <dbReference type="Proteomes" id="UP000554482"/>
    </source>
</evidence>
<proteinExistence type="predicted"/>
<keyword evidence="3" id="KW-1185">Reference proteome</keyword>
<reference evidence="2 3" key="1">
    <citation type="submission" date="2020-06" db="EMBL/GenBank/DDBJ databases">
        <title>Transcriptomic and genomic resources for Thalictrum thalictroides and T. hernandezii: Facilitating candidate gene discovery in an emerging model plant lineage.</title>
        <authorList>
            <person name="Arias T."/>
            <person name="Riano-Pachon D.M."/>
            <person name="Di Stilio V.S."/>
        </authorList>
    </citation>
    <scope>NUCLEOTIDE SEQUENCE [LARGE SCALE GENOMIC DNA]</scope>
    <source>
        <strain evidence="3">cv. WT478/WT964</strain>
        <tissue evidence="2">Leaves</tissue>
    </source>
</reference>
<keyword evidence="1" id="KW-0732">Signal</keyword>